<sequence length="403" mass="41640">MEKPLTSPRRSFTGVRLSDRRGLSPQRGEGLWSFILALGLMVALWPIAMTYMGRAADLEAAAASAFHATQIGQARDSYVKDNYAAILASAASGPVSISTPMLKNSGYLDAGISDTNIQNQTYQTRAIRVTVGGEELLRVLTVTSGGEPFTEAQVRSIANKIAQIGGGYVSSTNTAVAEGAQGSYRVALSDYGLAPGAGHIAIGGFFNARGVLGDYLYRNAIPNHPELNQMNTALSLGGNAINSVSSLTASGAITTAGDVQGRDLLAARNINAQGNVAATGTVSAATVSASTSIVSAGSVNATGTVGGGYLQPVNFATEGYSCGTTGLIARSSTGAVLSCTNGLWRRSTSEFEYGGVFSYFYKTGQCPVPNRYTGGCSCPSGYAGTAMAQWTEGSGLTLYVCER</sequence>
<reference evidence="4 7" key="2">
    <citation type="submission" date="2016-07" db="EMBL/GenBank/DDBJ databases">
        <title>Complete genome sequences of Bordetella pseudohinzii.</title>
        <authorList>
            <person name="Spilker T."/>
            <person name="Darrah R."/>
            <person name="LiPuma J.J."/>
        </authorList>
    </citation>
    <scope>NUCLEOTIDE SEQUENCE [LARGE SCALE GENOMIC DNA]</scope>
    <source>
        <strain evidence="4 7">HI4681</strain>
        <plasmid evidence="4 7">unnamed1</plasmid>
    </source>
</reference>
<dbReference type="OrthoDB" id="7220054at2"/>
<name>A0A0J6BZF2_9BORD</name>
<keyword evidence="2" id="KW-0472">Membrane</keyword>
<evidence type="ECO:0000313" key="7">
    <source>
        <dbReference type="Proteomes" id="UP000092950"/>
    </source>
</evidence>
<keyword evidence="4" id="KW-0614">Plasmid</keyword>
<protein>
    <submittedName>
        <fullName evidence="5">Bacterial shufflon protein, N-terminal constant region</fullName>
    </submittedName>
</protein>
<evidence type="ECO:0000259" key="3">
    <source>
        <dbReference type="Pfam" id="PF04917"/>
    </source>
</evidence>
<evidence type="ECO:0000256" key="1">
    <source>
        <dbReference type="SAM" id="MobiDB-lite"/>
    </source>
</evidence>
<reference evidence="5 6" key="1">
    <citation type="submission" date="2015-09" db="EMBL/GenBank/DDBJ databases">
        <authorList>
            <person name="Jackson K.R."/>
            <person name="Lunt B.L."/>
            <person name="Fisher J.N.B."/>
            <person name="Gardner A.V."/>
            <person name="Bailey M.E."/>
            <person name="Deus L.M."/>
            <person name="Earl A.S."/>
            <person name="Gibby P.D."/>
            <person name="Hartmann K.A."/>
            <person name="Liu J.E."/>
            <person name="Manci A.M."/>
            <person name="Nielsen D.A."/>
            <person name="Solomon M.B."/>
            <person name="Breakwell D.P."/>
            <person name="Burnett S.H."/>
            <person name="Grose J.H."/>
        </authorList>
    </citation>
    <scope>NUCLEOTIDE SEQUENCE [LARGE SCALE GENOMIC DNA]</scope>
    <source>
        <strain evidence="5 6">2789STDY5608636</strain>
    </source>
</reference>
<dbReference type="EMBL" id="CP016441">
    <property type="protein sequence ID" value="ANY18506.1"/>
    <property type="molecule type" value="Genomic_DNA"/>
</dbReference>
<evidence type="ECO:0000313" key="4">
    <source>
        <dbReference type="EMBL" id="ANY18506.1"/>
    </source>
</evidence>
<dbReference type="InterPro" id="IPR007001">
    <property type="entry name" value="Shufflon_N"/>
</dbReference>
<feature type="transmembrane region" description="Helical" evidence="2">
    <location>
        <begin position="30"/>
        <end position="48"/>
    </location>
</feature>
<proteinExistence type="predicted"/>
<keyword evidence="2" id="KW-0812">Transmembrane</keyword>
<evidence type="ECO:0000313" key="6">
    <source>
        <dbReference type="Proteomes" id="UP000053096"/>
    </source>
</evidence>
<geneLocation type="plasmid" evidence="4 7">
    <name>unnamed1</name>
</geneLocation>
<keyword evidence="2" id="KW-1133">Transmembrane helix</keyword>
<dbReference type="RefSeq" id="WP_043215420.1">
    <property type="nucleotide sequence ID" value="NZ_CAJGUP010000012.1"/>
</dbReference>
<dbReference type="Proteomes" id="UP000092950">
    <property type="component" value="Plasmid unnamed1"/>
</dbReference>
<dbReference type="Pfam" id="PF04917">
    <property type="entry name" value="Shufflon_N"/>
    <property type="match status" value="1"/>
</dbReference>
<evidence type="ECO:0000313" key="5">
    <source>
        <dbReference type="EMBL" id="CUJ13839.1"/>
    </source>
</evidence>
<accession>A0A0M7HVA0</accession>
<dbReference type="AlphaFoldDB" id="A0A0J6BZF2"/>
<gene>
    <name evidence="4" type="ORF">BBN53_21010</name>
    <name evidence="5" type="ORF">ERS370011_03956</name>
</gene>
<organism evidence="5 6">
    <name type="scientific">Bordetella pseudohinzii</name>
    <dbReference type="NCBI Taxonomy" id="1331258"/>
    <lineage>
        <taxon>Bacteria</taxon>
        <taxon>Pseudomonadati</taxon>
        <taxon>Pseudomonadota</taxon>
        <taxon>Betaproteobacteria</taxon>
        <taxon>Burkholderiales</taxon>
        <taxon>Alcaligenaceae</taxon>
        <taxon>Bordetella</taxon>
    </lineage>
</organism>
<dbReference type="Proteomes" id="UP000053096">
    <property type="component" value="Unassembled WGS sequence"/>
</dbReference>
<dbReference type="KEGG" id="bpdz:BBN53_21010"/>
<dbReference type="EMBL" id="CYTV01000017">
    <property type="protein sequence ID" value="CUJ13839.1"/>
    <property type="molecule type" value="Genomic_DNA"/>
</dbReference>
<feature type="domain" description="Bacterial shufflon protein N-terminal" evidence="3">
    <location>
        <begin position="64"/>
        <end position="284"/>
    </location>
</feature>
<evidence type="ECO:0000256" key="2">
    <source>
        <dbReference type="SAM" id="Phobius"/>
    </source>
</evidence>
<feature type="region of interest" description="Disordered" evidence="1">
    <location>
        <begin position="1"/>
        <end position="26"/>
    </location>
</feature>
<accession>A0A0J6BZF2</accession>
<keyword evidence="7" id="KW-1185">Reference proteome</keyword>